<keyword evidence="2" id="KW-0238">DNA-binding</keyword>
<keyword evidence="1" id="KW-0805">Transcription regulation</keyword>
<dbReference type="Proteomes" id="UP000229498">
    <property type="component" value="Unassembled WGS sequence"/>
</dbReference>
<comment type="caution">
    <text evidence="6">The sequence shown here is derived from an EMBL/GenBank/DDBJ whole genome shotgun (WGS) entry which is preliminary data.</text>
</comment>
<sequence length="184" mass="19974">MEMKEIDRFMPSEPTADEAEQSAYLTAQMLERLMTMTYAVGEARELRSSQWAALRFFAGAGPRERTVKAFAEYNSTSTASASQTVSTLVRRGLLNSAASRHDGRSKEVVVTEAGRRFLKRDPLRLLARTLGSLAPRDKGGFDTMIAAAARLLEQAAMEAETDPARHGDGLARMTEGAGFGAPGD</sequence>
<protein>
    <recommendedName>
        <fullName evidence="5">HTH marR-type domain-containing protein</fullName>
    </recommendedName>
</protein>
<dbReference type="InterPro" id="IPR039422">
    <property type="entry name" value="MarR/SlyA-like"/>
</dbReference>
<dbReference type="Gene3D" id="1.10.10.10">
    <property type="entry name" value="Winged helix-like DNA-binding domain superfamily/Winged helix DNA-binding domain"/>
    <property type="match status" value="1"/>
</dbReference>
<keyword evidence="7" id="KW-1185">Reference proteome</keyword>
<dbReference type="EMBL" id="PHIG01000031">
    <property type="protein sequence ID" value="PJK29883.1"/>
    <property type="molecule type" value="Genomic_DNA"/>
</dbReference>
<dbReference type="GO" id="GO:0003677">
    <property type="term" value="F:DNA binding"/>
    <property type="evidence" value="ECO:0007669"/>
    <property type="project" value="UniProtKB-KW"/>
</dbReference>
<evidence type="ECO:0000256" key="4">
    <source>
        <dbReference type="SAM" id="MobiDB-lite"/>
    </source>
</evidence>
<dbReference type="PANTHER" id="PTHR33164">
    <property type="entry name" value="TRANSCRIPTIONAL REGULATOR, MARR FAMILY"/>
    <property type="match status" value="1"/>
</dbReference>
<evidence type="ECO:0000256" key="1">
    <source>
        <dbReference type="ARBA" id="ARBA00023015"/>
    </source>
</evidence>
<dbReference type="Pfam" id="PF12802">
    <property type="entry name" value="MarR_2"/>
    <property type="match status" value="1"/>
</dbReference>
<dbReference type="SUPFAM" id="SSF46785">
    <property type="entry name" value="Winged helix' DNA-binding domain"/>
    <property type="match status" value="1"/>
</dbReference>
<dbReference type="InterPro" id="IPR000835">
    <property type="entry name" value="HTH_MarR-typ"/>
</dbReference>
<feature type="domain" description="HTH marR-type" evidence="5">
    <location>
        <begin position="39"/>
        <end position="138"/>
    </location>
</feature>
<dbReference type="InterPro" id="IPR036388">
    <property type="entry name" value="WH-like_DNA-bd_sf"/>
</dbReference>
<accession>A0A2M9G2D8</accession>
<evidence type="ECO:0000256" key="3">
    <source>
        <dbReference type="ARBA" id="ARBA00023163"/>
    </source>
</evidence>
<evidence type="ECO:0000259" key="5">
    <source>
        <dbReference type="SMART" id="SM00347"/>
    </source>
</evidence>
<dbReference type="OrthoDB" id="5522755at2"/>
<dbReference type="PANTHER" id="PTHR33164:SF89">
    <property type="entry name" value="MARR FAMILY REGULATORY PROTEIN"/>
    <property type="match status" value="1"/>
</dbReference>
<feature type="region of interest" description="Disordered" evidence="4">
    <location>
        <begin position="160"/>
        <end position="184"/>
    </location>
</feature>
<dbReference type="SMART" id="SM00347">
    <property type="entry name" value="HTH_MARR"/>
    <property type="match status" value="1"/>
</dbReference>
<dbReference type="RefSeq" id="WP_109793160.1">
    <property type="nucleotide sequence ID" value="NZ_PHIG01000031.1"/>
</dbReference>
<proteinExistence type="predicted"/>
<dbReference type="AlphaFoldDB" id="A0A2M9G2D8"/>
<keyword evidence="3" id="KW-0804">Transcription</keyword>
<reference evidence="6 7" key="1">
    <citation type="submission" date="2017-11" db="EMBL/GenBank/DDBJ databases">
        <title>Draft genome sequence of Rhizobiales bacterium SY3-13.</title>
        <authorList>
            <person name="Sun C."/>
        </authorList>
    </citation>
    <scope>NUCLEOTIDE SEQUENCE [LARGE SCALE GENOMIC DNA]</scope>
    <source>
        <strain evidence="6 7">SY3-13</strain>
    </source>
</reference>
<organism evidence="6 7">
    <name type="scientific">Minwuia thermotolerans</name>
    <dbReference type="NCBI Taxonomy" id="2056226"/>
    <lineage>
        <taxon>Bacteria</taxon>
        <taxon>Pseudomonadati</taxon>
        <taxon>Pseudomonadota</taxon>
        <taxon>Alphaproteobacteria</taxon>
        <taxon>Minwuiales</taxon>
        <taxon>Minwuiaceae</taxon>
        <taxon>Minwuia</taxon>
    </lineage>
</organism>
<name>A0A2M9G2D8_9PROT</name>
<dbReference type="PROSITE" id="PS01117">
    <property type="entry name" value="HTH_MARR_1"/>
    <property type="match status" value="1"/>
</dbReference>
<evidence type="ECO:0000256" key="2">
    <source>
        <dbReference type="ARBA" id="ARBA00023125"/>
    </source>
</evidence>
<dbReference type="GO" id="GO:0006950">
    <property type="term" value="P:response to stress"/>
    <property type="evidence" value="ECO:0007669"/>
    <property type="project" value="TreeGrafter"/>
</dbReference>
<evidence type="ECO:0000313" key="7">
    <source>
        <dbReference type="Proteomes" id="UP000229498"/>
    </source>
</evidence>
<dbReference type="InterPro" id="IPR023187">
    <property type="entry name" value="Tscrpt_reg_MarR-type_CS"/>
</dbReference>
<evidence type="ECO:0000313" key="6">
    <source>
        <dbReference type="EMBL" id="PJK29883.1"/>
    </source>
</evidence>
<gene>
    <name evidence="6" type="ORF">CVT23_08895</name>
</gene>
<dbReference type="GO" id="GO:0003700">
    <property type="term" value="F:DNA-binding transcription factor activity"/>
    <property type="evidence" value="ECO:0007669"/>
    <property type="project" value="InterPro"/>
</dbReference>
<dbReference type="InterPro" id="IPR036390">
    <property type="entry name" value="WH_DNA-bd_sf"/>
</dbReference>